<dbReference type="PANTHER" id="PTHR12110">
    <property type="entry name" value="HYDROXYPYRUVATE ISOMERASE"/>
    <property type="match status" value="1"/>
</dbReference>
<sequence length="266" mass="28987">MPNYGIAAWCIDQADADRDAFDVAARYGLGAVHLAVGSTGDVASLKHSAWRIGVGRRCIETGTHISCLALNIVEQMAICGAYRDDSSRRQFWDVCLAALEFAAEVAVPLIYVPSFGLAEIMSDADLCETAELIGRVAEAARPLRIDVASENSLGAANCTRLIDLVDSDNFKILFDIYNPLRWGHSPKEIIAAEFDSFAAQIHVKDGWLPGYGNAPLGEGDGSVLEIVQELLRRGFDGTFVLENDYGKWRGLDVQMDLKTLKAFSGR</sequence>
<gene>
    <name evidence="2" type="ORF">DM82_5621</name>
</gene>
<dbReference type="SUPFAM" id="SSF51658">
    <property type="entry name" value="Xylose isomerase-like"/>
    <property type="match status" value="1"/>
</dbReference>
<dbReference type="RefSeq" id="WP_010111686.1">
    <property type="nucleotide sequence ID" value="NZ_CP008727.1"/>
</dbReference>
<keyword evidence="3" id="KW-1185">Reference proteome</keyword>
<dbReference type="AlphaFoldDB" id="A0AAI8FQK8"/>
<evidence type="ECO:0000259" key="1">
    <source>
        <dbReference type="Pfam" id="PF01261"/>
    </source>
</evidence>
<reference evidence="2 3" key="1">
    <citation type="submission" date="2014-06" db="EMBL/GenBank/DDBJ databases">
        <authorList>
            <person name="Bishop-Lilly K.A."/>
            <person name="Broomall S.M."/>
            <person name="Chain P.S."/>
            <person name="Chertkov O."/>
            <person name="Coyne S.R."/>
            <person name="Daligault H.E."/>
            <person name="Davenport K.W."/>
            <person name="Erkkila T."/>
            <person name="Frey K.G."/>
            <person name="Gibbons H.S."/>
            <person name="Gu W."/>
            <person name="Jaissle J."/>
            <person name="Johnson S.L."/>
            <person name="Koroleva G.I."/>
            <person name="Ladner J.T."/>
            <person name="Lo C.-C."/>
            <person name="Minogue T.D."/>
            <person name="Munk C."/>
            <person name="Palacios G.F."/>
            <person name="Redden C.L."/>
            <person name="Rosenzweig C.N."/>
            <person name="Scholz M.B."/>
            <person name="Teshima H."/>
            <person name="Xu Y."/>
        </authorList>
    </citation>
    <scope>NUCLEOTIDE SEQUENCE [LARGE SCALE GENOMIC DNA]</scope>
    <source>
        <strain evidence="2 3">EO147</strain>
    </source>
</reference>
<dbReference type="InterPro" id="IPR050312">
    <property type="entry name" value="IolE/XylAMocC-like"/>
</dbReference>
<dbReference type="Proteomes" id="UP000029424">
    <property type="component" value="Chromosome 2"/>
</dbReference>
<dbReference type="InterPro" id="IPR013022">
    <property type="entry name" value="Xyl_isomerase-like_TIM-brl"/>
</dbReference>
<organism evidence="2 3">
    <name type="scientific">Burkholderia oklahomensis</name>
    <dbReference type="NCBI Taxonomy" id="342113"/>
    <lineage>
        <taxon>Bacteria</taxon>
        <taxon>Pseudomonadati</taxon>
        <taxon>Pseudomonadota</taxon>
        <taxon>Betaproteobacteria</taxon>
        <taxon>Burkholderiales</taxon>
        <taxon>Burkholderiaceae</taxon>
        <taxon>Burkholderia</taxon>
        <taxon>pseudomallei group</taxon>
    </lineage>
</organism>
<dbReference type="Pfam" id="PF01261">
    <property type="entry name" value="AP_endonuc_2"/>
    <property type="match status" value="1"/>
</dbReference>
<dbReference type="InterPro" id="IPR036237">
    <property type="entry name" value="Xyl_isomerase-like_sf"/>
</dbReference>
<evidence type="ECO:0000313" key="3">
    <source>
        <dbReference type="Proteomes" id="UP000029424"/>
    </source>
</evidence>
<feature type="domain" description="Xylose isomerase-like TIM barrel" evidence="1">
    <location>
        <begin position="21"/>
        <end position="243"/>
    </location>
</feature>
<dbReference type="PANTHER" id="PTHR12110:SF53">
    <property type="entry name" value="BLR5974 PROTEIN"/>
    <property type="match status" value="1"/>
</dbReference>
<keyword evidence="2" id="KW-0413">Isomerase</keyword>
<dbReference type="Gene3D" id="3.20.20.150">
    <property type="entry name" value="Divalent-metal-dependent TIM barrel enzymes"/>
    <property type="match status" value="1"/>
</dbReference>
<name>A0AAI8FQK8_9BURK</name>
<dbReference type="KEGG" id="bok:DM82_5621"/>
<dbReference type="GO" id="GO:0016853">
    <property type="term" value="F:isomerase activity"/>
    <property type="evidence" value="ECO:0007669"/>
    <property type="project" value="UniProtKB-KW"/>
</dbReference>
<dbReference type="EMBL" id="CP008727">
    <property type="protein sequence ID" value="AIO69090.1"/>
    <property type="molecule type" value="Genomic_DNA"/>
</dbReference>
<protein>
    <submittedName>
        <fullName evidence="2">Xylose isomerase-like TIM barrel family protein</fullName>
    </submittedName>
</protein>
<proteinExistence type="predicted"/>
<accession>A0AAI8FQK8</accession>
<evidence type="ECO:0000313" key="2">
    <source>
        <dbReference type="EMBL" id="AIO69090.1"/>
    </source>
</evidence>